<feature type="coiled-coil region" evidence="1">
    <location>
        <begin position="114"/>
        <end position="141"/>
    </location>
</feature>
<feature type="compositionally biased region" description="Polar residues" evidence="2">
    <location>
        <begin position="202"/>
        <end position="222"/>
    </location>
</feature>
<protein>
    <submittedName>
        <fullName evidence="3">Uncharacterized protein</fullName>
    </submittedName>
</protein>
<name>A0A819ECR7_9BILA</name>
<evidence type="ECO:0000256" key="1">
    <source>
        <dbReference type="SAM" id="Coils"/>
    </source>
</evidence>
<dbReference type="AlphaFoldDB" id="A0A819ECR7"/>
<evidence type="ECO:0000313" key="3">
    <source>
        <dbReference type="EMBL" id="CAF3848403.1"/>
    </source>
</evidence>
<dbReference type="Proteomes" id="UP000663842">
    <property type="component" value="Unassembled WGS sequence"/>
</dbReference>
<organism evidence="3 4">
    <name type="scientific">Rotaria magnacalcarata</name>
    <dbReference type="NCBI Taxonomy" id="392030"/>
    <lineage>
        <taxon>Eukaryota</taxon>
        <taxon>Metazoa</taxon>
        <taxon>Spiralia</taxon>
        <taxon>Gnathifera</taxon>
        <taxon>Rotifera</taxon>
        <taxon>Eurotatoria</taxon>
        <taxon>Bdelloidea</taxon>
        <taxon>Philodinida</taxon>
        <taxon>Philodinidae</taxon>
        <taxon>Rotaria</taxon>
    </lineage>
</organism>
<keyword evidence="1" id="KW-0175">Coiled coil</keyword>
<evidence type="ECO:0000256" key="2">
    <source>
        <dbReference type="SAM" id="MobiDB-lite"/>
    </source>
</evidence>
<sequence length="327" mass="36952">MVIIETFSLNSCSRYFANDLTHGHKEEHDDGPDYLSTTTNYIWQGKTIPFKQKKLKLALGKEQRPRPPYQAIVKMTTATTKKIIIPTPAPTLPPSPPPPPPPPVSASEHNQDYNRLVREKAKELEKQIELFEKENAKLQSLCKYEKAEVKREKHIVERKRLDFMHQLQTMSKQSFAPPPPQQQLHDDISSLSKTITSLVELQQTKQRPKNTEPTTSKAQSLPKTMVVRDSEPPVKRIIISNGRRTPTAIIGVNGTESNVDISRKLSSFPTTKRPSSMNDLVSTMESVPIPTIIEPPIVISEAADFGNGESNDDSNRFDRKHNEHKIP</sequence>
<feature type="compositionally biased region" description="Basic and acidic residues" evidence="2">
    <location>
        <begin position="313"/>
        <end position="327"/>
    </location>
</feature>
<gene>
    <name evidence="3" type="ORF">UXM345_LOCUS7680</name>
</gene>
<comment type="caution">
    <text evidence="3">The sequence shown here is derived from an EMBL/GenBank/DDBJ whole genome shotgun (WGS) entry which is preliminary data.</text>
</comment>
<feature type="region of interest" description="Disordered" evidence="2">
    <location>
        <begin position="202"/>
        <end position="229"/>
    </location>
</feature>
<feature type="compositionally biased region" description="Pro residues" evidence="2">
    <location>
        <begin position="87"/>
        <end position="104"/>
    </location>
</feature>
<feature type="region of interest" description="Disordered" evidence="2">
    <location>
        <begin position="300"/>
        <end position="327"/>
    </location>
</feature>
<feature type="region of interest" description="Disordered" evidence="2">
    <location>
        <begin position="85"/>
        <end position="109"/>
    </location>
</feature>
<proteinExistence type="predicted"/>
<dbReference type="EMBL" id="CAJOBF010000644">
    <property type="protein sequence ID" value="CAF3848403.1"/>
    <property type="molecule type" value="Genomic_DNA"/>
</dbReference>
<reference evidence="3" key="1">
    <citation type="submission" date="2021-02" db="EMBL/GenBank/DDBJ databases">
        <authorList>
            <person name="Nowell W R."/>
        </authorList>
    </citation>
    <scope>NUCLEOTIDE SEQUENCE</scope>
</reference>
<evidence type="ECO:0000313" key="4">
    <source>
        <dbReference type="Proteomes" id="UP000663842"/>
    </source>
</evidence>
<accession>A0A819ECR7</accession>